<sequence>MKKYAIGTDVGGSHISCALVDLEKGELVEGTRSEGSVDNKADESTILKSWADVLANSMKAINKDDLAGIGFGMPGPFEYESGIGRFELVDKYESLNGVDVASKLKKILSLDPSVPLRFMNDASAFAVGEAWLGSAASVDKSMSITLGTGFGSAFVDSGVPVVEGETVPKMGCVWHLPYADGIADDSFSTRWFIKRYKEETGLEVSGTRSIAEAAYENPKAADIFKQYGSNMGEFLGHWLKKFDTKTLVIGGNVTGAYNLFGPAFESALKSQGVDTSIELSKLKEDAAIIGSARMLNPEYWETVKSTIPKM</sequence>
<evidence type="ECO:0000313" key="2">
    <source>
        <dbReference type="EMBL" id="NOU61291.1"/>
    </source>
</evidence>
<evidence type="ECO:0000313" key="3">
    <source>
        <dbReference type="Proteomes" id="UP000732105"/>
    </source>
</evidence>
<gene>
    <name evidence="2" type="ORF">ELS83_15905</name>
</gene>
<comment type="similarity">
    <text evidence="1">Belongs to the ROK (NagC/XylR) family.</text>
</comment>
<dbReference type="SUPFAM" id="SSF53067">
    <property type="entry name" value="Actin-like ATPase domain"/>
    <property type="match status" value="1"/>
</dbReference>
<dbReference type="InterPro" id="IPR000600">
    <property type="entry name" value="ROK"/>
</dbReference>
<protein>
    <submittedName>
        <fullName evidence="2">ROK family protein</fullName>
    </submittedName>
</protein>
<name>A0ABX1WZG4_9BACT</name>
<organism evidence="2 3">
    <name type="scientific">Marinifilum caeruleilacunae</name>
    <dbReference type="NCBI Taxonomy" id="2499076"/>
    <lineage>
        <taxon>Bacteria</taxon>
        <taxon>Pseudomonadati</taxon>
        <taxon>Bacteroidota</taxon>
        <taxon>Bacteroidia</taxon>
        <taxon>Marinilabiliales</taxon>
        <taxon>Marinifilaceae</taxon>
    </lineage>
</organism>
<evidence type="ECO:0000256" key="1">
    <source>
        <dbReference type="ARBA" id="ARBA00006479"/>
    </source>
</evidence>
<dbReference type="Pfam" id="PF00480">
    <property type="entry name" value="ROK"/>
    <property type="match status" value="1"/>
</dbReference>
<dbReference type="InterPro" id="IPR043129">
    <property type="entry name" value="ATPase_NBD"/>
</dbReference>
<keyword evidence="3" id="KW-1185">Reference proteome</keyword>
<dbReference type="PANTHER" id="PTHR18964:SF149">
    <property type="entry name" value="BIFUNCTIONAL UDP-N-ACETYLGLUCOSAMINE 2-EPIMERASE_N-ACETYLMANNOSAMINE KINASE"/>
    <property type="match status" value="1"/>
</dbReference>
<dbReference type="RefSeq" id="WP_171596553.1">
    <property type="nucleotide sequence ID" value="NZ_RZNH01000031.1"/>
</dbReference>
<dbReference type="Gene3D" id="3.30.420.40">
    <property type="match status" value="2"/>
</dbReference>
<dbReference type="EMBL" id="RZNH01000031">
    <property type="protein sequence ID" value="NOU61291.1"/>
    <property type="molecule type" value="Genomic_DNA"/>
</dbReference>
<dbReference type="Proteomes" id="UP000732105">
    <property type="component" value="Unassembled WGS sequence"/>
</dbReference>
<dbReference type="CDD" id="cd23763">
    <property type="entry name" value="ASKHA_ATPase_ROK"/>
    <property type="match status" value="1"/>
</dbReference>
<reference evidence="2 3" key="1">
    <citation type="submission" date="2018-12" db="EMBL/GenBank/DDBJ databases">
        <title>Marinifilum JC070 sp. nov., a marine bacterium isolated from Yongle Blue Hole in the South China Sea.</title>
        <authorList>
            <person name="Fu T."/>
        </authorList>
    </citation>
    <scope>NUCLEOTIDE SEQUENCE [LARGE SCALE GENOMIC DNA]</scope>
    <source>
        <strain evidence="2 3">JC070</strain>
    </source>
</reference>
<proteinExistence type="inferred from homology"/>
<dbReference type="PANTHER" id="PTHR18964">
    <property type="entry name" value="ROK (REPRESSOR, ORF, KINASE) FAMILY"/>
    <property type="match status" value="1"/>
</dbReference>
<accession>A0ABX1WZG4</accession>
<comment type="caution">
    <text evidence="2">The sequence shown here is derived from an EMBL/GenBank/DDBJ whole genome shotgun (WGS) entry which is preliminary data.</text>
</comment>